<dbReference type="KEGG" id="pfla:Pflav_033370"/>
<accession>A0A6F8XT04</accession>
<protein>
    <submittedName>
        <fullName evidence="1">Uncharacterized protein</fullName>
    </submittedName>
</protein>
<dbReference type="Proteomes" id="UP000502508">
    <property type="component" value="Chromosome"/>
</dbReference>
<evidence type="ECO:0000313" key="1">
    <source>
        <dbReference type="EMBL" id="BCB76927.1"/>
    </source>
</evidence>
<dbReference type="AlphaFoldDB" id="A0A6F8XT04"/>
<evidence type="ECO:0000313" key="2">
    <source>
        <dbReference type="Proteomes" id="UP000502508"/>
    </source>
</evidence>
<dbReference type="RefSeq" id="WP_173036855.1">
    <property type="nucleotide sequence ID" value="NZ_AP022870.1"/>
</dbReference>
<dbReference type="EMBL" id="AP022870">
    <property type="protein sequence ID" value="BCB76927.1"/>
    <property type="molecule type" value="Genomic_DNA"/>
</dbReference>
<name>A0A6F8XT04_9ACTN</name>
<keyword evidence="2" id="KW-1185">Reference proteome</keyword>
<sequence length="151" mass="16297">MRLAAVDMGERLYHFQLFLDGGLERVVACLGVDQRLGYRLRPGDQVSLTGEVVARVSDEFPLWVRVDVRDAAGRVWSFVDKAPVFDAAVGPEAVLPVVAAVRCAVVRTVDDGDPGGPPLVVVTTAVDGVVAEDGTDQFTVRGEQLRYRAAM</sequence>
<gene>
    <name evidence="1" type="ORF">Pflav_033370</name>
</gene>
<proteinExistence type="predicted"/>
<reference evidence="1 2" key="2">
    <citation type="submission" date="2020-03" db="EMBL/GenBank/DDBJ databases">
        <authorList>
            <person name="Ichikawa N."/>
            <person name="Kimura A."/>
            <person name="Kitahashi Y."/>
            <person name="Uohara A."/>
        </authorList>
    </citation>
    <scope>NUCLEOTIDE SEQUENCE [LARGE SCALE GENOMIC DNA]</scope>
    <source>
        <strain evidence="1 2">NBRC 107702</strain>
    </source>
</reference>
<reference evidence="1 2" key="1">
    <citation type="submission" date="2020-03" db="EMBL/GenBank/DDBJ databases">
        <title>Whole genome shotgun sequence of Phytohabitans flavus NBRC 107702.</title>
        <authorList>
            <person name="Komaki H."/>
            <person name="Tamura T."/>
        </authorList>
    </citation>
    <scope>NUCLEOTIDE SEQUENCE [LARGE SCALE GENOMIC DNA]</scope>
    <source>
        <strain evidence="1 2">NBRC 107702</strain>
    </source>
</reference>
<organism evidence="1 2">
    <name type="scientific">Phytohabitans flavus</name>
    <dbReference type="NCBI Taxonomy" id="1076124"/>
    <lineage>
        <taxon>Bacteria</taxon>
        <taxon>Bacillati</taxon>
        <taxon>Actinomycetota</taxon>
        <taxon>Actinomycetes</taxon>
        <taxon>Micromonosporales</taxon>
        <taxon>Micromonosporaceae</taxon>
    </lineage>
</organism>